<organism evidence="2 3">
    <name type="scientific">Actinocatenispora sera</name>
    <dbReference type="NCBI Taxonomy" id="390989"/>
    <lineage>
        <taxon>Bacteria</taxon>
        <taxon>Bacillati</taxon>
        <taxon>Actinomycetota</taxon>
        <taxon>Actinomycetes</taxon>
        <taxon>Micromonosporales</taxon>
        <taxon>Micromonosporaceae</taxon>
        <taxon>Actinocatenispora</taxon>
    </lineage>
</organism>
<dbReference type="SUPFAM" id="SSF53927">
    <property type="entry name" value="Cytidine deaminase-like"/>
    <property type="match status" value="1"/>
</dbReference>
<dbReference type="OrthoDB" id="9800865at2"/>
<dbReference type="PROSITE" id="PS51747">
    <property type="entry name" value="CYT_DCMP_DEAMINASES_2"/>
    <property type="match status" value="1"/>
</dbReference>
<evidence type="ECO:0000259" key="1">
    <source>
        <dbReference type="PROSITE" id="PS51747"/>
    </source>
</evidence>
<evidence type="ECO:0000313" key="3">
    <source>
        <dbReference type="Proteomes" id="UP000680750"/>
    </source>
</evidence>
<dbReference type="InterPro" id="IPR002125">
    <property type="entry name" value="CMP_dCMP_dom"/>
</dbReference>
<protein>
    <recommendedName>
        <fullName evidence="1">CMP/dCMP-type deaminase domain-containing protein</fullName>
    </recommendedName>
</protein>
<dbReference type="GO" id="GO:0003824">
    <property type="term" value="F:catalytic activity"/>
    <property type="evidence" value="ECO:0007669"/>
    <property type="project" value="InterPro"/>
</dbReference>
<proteinExistence type="predicted"/>
<dbReference type="AlphaFoldDB" id="A0A810KY20"/>
<gene>
    <name evidence="2" type="ORF">Asera_10360</name>
</gene>
<keyword evidence="3" id="KW-1185">Reference proteome</keyword>
<dbReference type="Proteomes" id="UP000680750">
    <property type="component" value="Chromosome"/>
</dbReference>
<reference evidence="2" key="1">
    <citation type="submission" date="2020-08" db="EMBL/GenBank/DDBJ databases">
        <title>Whole genome shotgun sequence of Actinocatenispora sera NBRC 101916.</title>
        <authorList>
            <person name="Komaki H."/>
            <person name="Tamura T."/>
        </authorList>
    </citation>
    <scope>NUCLEOTIDE SEQUENCE</scope>
    <source>
        <strain evidence="2">NBRC 101916</strain>
    </source>
</reference>
<dbReference type="Gene3D" id="3.40.140.10">
    <property type="entry name" value="Cytidine Deaminase, domain 2"/>
    <property type="match status" value="1"/>
</dbReference>
<dbReference type="Pfam" id="PF18785">
    <property type="entry name" value="Inv-AAD"/>
    <property type="match status" value="1"/>
</dbReference>
<feature type="domain" description="CMP/dCMP-type deaminase" evidence="1">
    <location>
        <begin position="1"/>
        <end position="142"/>
    </location>
</feature>
<accession>A0A810KY20</accession>
<evidence type="ECO:0000313" key="2">
    <source>
        <dbReference type="EMBL" id="BCJ26928.1"/>
    </source>
</evidence>
<dbReference type="InterPro" id="IPR016193">
    <property type="entry name" value="Cytidine_deaminase-like"/>
</dbReference>
<sequence>MTDRDWLAAAIEESRRCPPSATAFSVGAIVVGPDGAELARGYSREGDEKVHAEESALAKLADADPAAAVQLSGGQRVGRVPPGSTVFSSLEPCSQRASRPHTCAELISTAAVARVVFAWREPAIFVAGDGARVLADAGVTVLQLPELAAEVADINVHLLTHG</sequence>
<name>A0A810KY20_9ACTN</name>
<dbReference type="RefSeq" id="WP_030445174.1">
    <property type="nucleotide sequence ID" value="NZ_AP023354.1"/>
</dbReference>
<dbReference type="KEGG" id="aser:Asera_10360"/>
<dbReference type="EMBL" id="AP023354">
    <property type="protein sequence ID" value="BCJ26928.1"/>
    <property type="molecule type" value="Genomic_DNA"/>
</dbReference>